<protein>
    <submittedName>
        <fullName evidence="3">Uncharacterized conserved protein, DUF427 family</fullName>
    </submittedName>
</protein>
<evidence type="ECO:0000259" key="2">
    <source>
        <dbReference type="Pfam" id="PF04248"/>
    </source>
</evidence>
<dbReference type="AlphaFoldDB" id="A0A1H6X6N8"/>
<sequence>MNDAPASGSANGADGADALGGGRPDDASGGAPAHGGHGQAPHTIRITTNRHRVRVIHQGVTFADTFGALTLSETGYPDVFYFPRADVNMARLERSTHTSRCPFKGEATYFHLRTEEDVIENAVWSYENPLDEVKQIAGYLAFYASRVDRIDQTS</sequence>
<dbReference type="Gene3D" id="2.170.150.40">
    <property type="entry name" value="Domain of unknown function (DUF427)"/>
    <property type="match status" value="1"/>
</dbReference>
<dbReference type="RefSeq" id="WP_090865551.1">
    <property type="nucleotide sequence ID" value="NZ_FNYE01000008.1"/>
</dbReference>
<reference evidence="4" key="1">
    <citation type="submission" date="2016-10" db="EMBL/GenBank/DDBJ databases">
        <authorList>
            <person name="Varghese N."/>
            <person name="Submissions S."/>
        </authorList>
    </citation>
    <scope>NUCLEOTIDE SEQUENCE [LARGE SCALE GENOMIC DNA]</scope>
    <source>
        <strain evidence="4">LMG 26031</strain>
    </source>
</reference>
<evidence type="ECO:0000313" key="4">
    <source>
        <dbReference type="Proteomes" id="UP000198866"/>
    </source>
</evidence>
<dbReference type="EMBL" id="FNYE01000008">
    <property type="protein sequence ID" value="SEJ24871.1"/>
    <property type="molecule type" value="Genomic_DNA"/>
</dbReference>
<organism evidence="3 4">
    <name type="scientific">Paraburkholderia diazotrophica</name>
    <dbReference type="NCBI Taxonomy" id="667676"/>
    <lineage>
        <taxon>Bacteria</taxon>
        <taxon>Pseudomonadati</taxon>
        <taxon>Pseudomonadota</taxon>
        <taxon>Betaproteobacteria</taxon>
        <taxon>Burkholderiales</taxon>
        <taxon>Burkholderiaceae</taxon>
        <taxon>Paraburkholderia</taxon>
    </lineage>
</organism>
<proteinExistence type="predicted"/>
<feature type="domain" description="DUF427" evidence="2">
    <location>
        <begin position="53"/>
        <end position="144"/>
    </location>
</feature>
<name>A0A1H6X6N8_9BURK</name>
<evidence type="ECO:0000256" key="1">
    <source>
        <dbReference type="SAM" id="MobiDB-lite"/>
    </source>
</evidence>
<feature type="compositionally biased region" description="Low complexity" evidence="1">
    <location>
        <begin position="1"/>
        <end position="17"/>
    </location>
</feature>
<evidence type="ECO:0000313" key="3">
    <source>
        <dbReference type="EMBL" id="SEJ24871.1"/>
    </source>
</evidence>
<accession>A0A1H6X6N8</accession>
<dbReference type="InterPro" id="IPR038694">
    <property type="entry name" value="DUF427_sf"/>
</dbReference>
<dbReference type="PANTHER" id="PTHR34310:SF9">
    <property type="entry name" value="BLR5716 PROTEIN"/>
    <property type="match status" value="1"/>
</dbReference>
<dbReference type="STRING" id="667676.SAMN05192539_100894"/>
<keyword evidence="4" id="KW-1185">Reference proteome</keyword>
<dbReference type="OrthoDB" id="4565346at2"/>
<dbReference type="Proteomes" id="UP000198866">
    <property type="component" value="Unassembled WGS sequence"/>
</dbReference>
<gene>
    <name evidence="3" type="ORF">SAMN05192539_100894</name>
</gene>
<feature type="region of interest" description="Disordered" evidence="1">
    <location>
        <begin position="1"/>
        <end position="46"/>
    </location>
</feature>
<dbReference type="Pfam" id="PF04248">
    <property type="entry name" value="NTP_transf_9"/>
    <property type="match status" value="1"/>
</dbReference>
<dbReference type="InterPro" id="IPR007361">
    <property type="entry name" value="DUF427"/>
</dbReference>
<dbReference type="PANTHER" id="PTHR34310">
    <property type="entry name" value="DUF427 DOMAIN PROTEIN (AFU_ORTHOLOGUE AFUA_3G02220)"/>
    <property type="match status" value="1"/>
</dbReference>